<protein>
    <submittedName>
        <fullName evidence="5">Mechanosensitive ion channel family protein</fullName>
    </submittedName>
</protein>
<keyword evidence="2" id="KW-0472">Membrane</keyword>
<sequence>MIAGKAPLLLLAVILAFMQLVSSSAQAQEDESGSAAFAFKSEPLNVGLPADIGSLRLDTPRASLEAFLEAIRRKDFRRAGATLNLNAIPAEEQADRAPELALMLAFILRRYDLIDWTDIPDQPDARVLPRLQQSTSPYKRRSVELGTVELDGRPIPISLQRFQPPDGEAVWLFSPFMVERVPDIYREPGRDLLSRWLPLSERVDTYDYSSTVERIAAALMLTAALVLGLLSYLGMRLMVRLLPLRYRRAGKNVCLPLAVLIAAVAFRISLKELVVLTLPIAKSMDVASEIVALAAGAWLVLQTASGLSLALSRKYVVPLTSDDPENRRIQTAVYVARRLVIVAVALVSIGYILLRVGIFESFGISILASAGALGVLVAIAARPLLGNMVAGLQIALTDPVRIGDVVVFDEHWATVEDISFAHTVLRTWIDTRIIVPHSDLLSRPFENWSKEGDAVRRIVKIPVDYRIDVDSVREKVKEIVESDARATSEPPQVEMVELTGEVAVLWVWISATSAFNSWYLHNEVREKLVKHIRELEGGRYLPRRRHLILNKEGDSPLGEADQPNSDAPDTGAENS</sequence>
<feature type="transmembrane region" description="Helical" evidence="2">
    <location>
        <begin position="332"/>
        <end position="354"/>
    </location>
</feature>
<evidence type="ECO:0000313" key="6">
    <source>
        <dbReference type="Proteomes" id="UP001430804"/>
    </source>
</evidence>
<evidence type="ECO:0000256" key="1">
    <source>
        <dbReference type="SAM" id="MobiDB-lite"/>
    </source>
</evidence>
<keyword evidence="2" id="KW-0812">Transmembrane</keyword>
<feature type="transmembrane region" description="Helical" evidence="2">
    <location>
        <begin position="366"/>
        <end position="385"/>
    </location>
</feature>
<feature type="transmembrane region" description="Helical" evidence="2">
    <location>
        <begin position="215"/>
        <end position="233"/>
    </location>
</feature>
<keyword evidence="6" id="KW-1185">Reference proteome</keyword>
<comment type="caution">
    <text evidence="5">The sequence shown here is derived from an EMBL/GenBank/DDBJ whole genome shotgun (WGS) entry which is preliminary data.</text>
</comment>
<dbReference type="RefSeq" id="WP_219200443.1">
    <property type="nucleotide sequence ID" value="NZ_JAHWQX010000001.1"/>
</dbReference>
<evidence type="ECO:0000256" key="2">
    <source>
        <dbReference type="SAM" id="Phobius"/>
    </source>
</evidence>
<evidence type="ECO:0000256" key="3">
    <source>
        <dbReference type="SAM" id="SignalP"/>
    </source>
</evidence>
<feature type="compositionally biased region" description="Polar residues" evidence="1">
    <location>
        <begin position="562"/>
        <end position="575"/>
    </location>
</feature>
<feature type="signal peptide" evidence="3">
    <location>
        <begin position="1"/>
        <end position="27"/>
    </location>
</feature>
<proteinExistence type="predicted"/>
<accession>A0ABS6WLY9</accession>
<dbReference type="InterPro" id="IPR006685">
    <property type="entry name" value="MscS_channel_2nd"/>
</dbReference>
<dbReference type="Proteomes" id="UP001430804">
    <property type="component" value="Unassembled WGS sequence"/>
</dbReference>
<gene>
    <name evidence="5" type="ORF">KY465_05165</name>
</gene>
<keyword evidence="2" id="KW-1133">Transmembrane helix</keyword>
<reference evidence="5" key="1">
    <citation type="submission" date="2021-07" db="EMBL/GenBank/DDBJ databases">
        <title>Pseudohoeflea marina sp. nov. a polyhydroxyalcanoate-producing bacterium.</title>
        <authorList>
            <person name="Zheng W."/>
            <person name="Yu S."/>
            <person name="Huang Y."/>
        </authorList>
    </citation>
    <scope>NUCLEOTIDE SEQUENCE</scope>
    <source>
        <strain evidence="5">DP4N28-3</strain>
    </source>
</reference>
<feature type="transmembrane region" description="Helical" evidence="2">
    <location>
        <begin position="253"/>
        <end position="270"/>
    </location>
</feature>
<dbReference type="PANTHER" id="PTHR30566">
    <property type="entry name" value="YNAI-RELATED MECHANOSENSITIVE ION CHANNEL"/>
    <property type="match status" value="1"/>
</dbReference>
<dbReference type="EMBL" id="JAHWQX010000001">
    <property type="protein sequence ID" value="MBW3096663.1"/>
    <property type="molecule type" value="Genomic_DNA"/>
</dbReference>
<feature type="chain" id="PRO_5046347625" evidence="3">
    <location>
        <begin position="28"/>
        <end position="575"/>
    </location>
</feature>
<evidence type="ECO:0000313" key="5">
    <source>
        <dbReference type="EMBL" id="MBW3096663.1"/>
    </source>
</evidence>
<dbReference type="Pfam" id="PF00924">
    <property type="entry name" value="MS_channel_2nd"/>
    <property type="match status" value="1"/>
</dbReference>
<evidence type="ECO:0000259" key="4">
    <source>
        <dbReference type="Pfam" id="PF00924"/>
    </source>
</evidence>
<feature type="transmembrane region" description="Helical" evidence="2">
    <location>
        <begin position="290"/>
        <end position="311"/>
    </location>
</feature>
<organism evidence="5 6">
    <name type="scientific">Pseudohoeflea coraliihabitans</name>
    <dbReference type="NCBI Taxonomy" id="2860393"/>
    <lineage>
        <taxon>Bacteria</taxon>
        <taxon>Pseudomonadati</taxon>
        <taxon>Pseudomonadota</taxon>
        <taxon>Alphaproteobacteria</taxon>
        <taxon>Hyphomicrobiales</taxon>
        <taxon>Rhizobiaceae</taxon>
        <taxon>Pseudohoeflea</taxon>
    </lineage>
</organism>
<dbReference type="PANTHER" id="PTHR30566:SF25">
    <property type="entry name" value="INNER MEMBRANE PROTEIN"/>
    <property type="match status" value="1"/>
</dbReference>
<feature type="region of interest" description="Disordered" evidence="1">
    <location>
        <begin position="551"/>
        <end position="575"/>
    </location>
</feature>
<feature type="domain" description="Mechanosensitive ion channel MscS" evidence="4">
    <location>
        <begin position="385"/>
        <end position="450"/>
    </location>
</feature>
<keyword evidence="3" id="KW-0732">Signal</keyword>
<name>A0ABS6WLY9_9HYPH</name>